<dbReference type="InterPro" id="IPR020904">
    <property type="entry name" value="Sc_DH/Rdtase_CS"/>
</dbReference>
<keyword evidence="2 5" id="KW-0560">Oxidoreductase</keyword>
<gene>
    <name evidence="5" type="ORF">ACFORO_26240</name>
</gene>
<keyword evidence="6" id="KW-1185">Reference proteome</keyword>
<dbReference type="PRINTS" id="PR00081">
    <property type="entry name" value="GDHRDH"/>
</dbReference>
<reference evidence="6" key="1">
    <citation type="journal article" date="2019" name="Int. J. Syst. Evol. Microbiol.">
        <title>The Global Catalogue of Microorganisms (GCM) 10K type strain sequencing project: providing services to taxonomists for standard genome sequencing and annotation.</title>
        <authorList>
            <consortium name="The Broad Institute Genomics Platform"/>
            <consortium name="The Broad Institute Genome Sequencing Center for Infectious Disease"/>
            <person name="Wu L."/>
            <person name="Ma J."/>
        </authorList>
    </citation>
    <scope>NUCLEOTIDE SEQUENCE [LARGE SCALE GENOMIC DNA]</scope>
    <source>
        <strain evidence="6">CGMCC 4.7682</strain>
    </source>
</reference>
<dbReference type="Proteomes" id="UP001595764">
    <property type="component" value="Unassembled WGS sequence"/>
</dbReference>
<dbReference type="RefSeq" id="WP_377869104.1">
    <property type="nucleotide sequence ID" value="NZ_JBHMAY010000011.1"/>
</dbReference>
<dbReference type="PANTHER" id="PTHR44196">
    <property type="entry name" value="DEHYDROGENASE/REDUCTASE SDR FAMILY MEMBER 7B"/>
    <property type="match status" value="1"/>
</dbReference>
<evidence type="ECO:0000313" key="6">
    <source>
        <dbReference type="Proteomes" id="UP001595764"/>
    </source>
</evidence>
<dbReference type="EC" id="1.-.-.-" evidence="5"/>
<evidence type="ECO:0000256" key="3">
    <source>
        <dbReference type="RuleBase" id="RU000363"/>
    </source>
</evidence>
<comment type="caution">
    <text evidence="5">The sequence shown here is derived from an EMBL/GenBank/DDBJ whole genome shotgun (WGS) entry which is preliminary data.</text>
</comment>
<evidence type="ECO:0000256" key="1">
    <source>
        <dbReference type="ARBA" id="ARBA00006484"/>
    </source>
</evidence>
<dbReference type="GO" id="GO:0016491">
    <property type="term" value="F:oxidoreductase activity"/>
    <property type="evidence" value="ECO:0007669"/>
    <property type="project" value="UniProtKB-KW"/>
</dbReference>
<dbReference type="PANTHER" id="PTHR44196:SF1">
    <property type="entry name" value="DEHYDROGENASE_REDUCTASE SDR FAMILY MEMBER 7B"/>
    <property type="match status" value="1"/>
</dbReference>
<feature type="domain" description="Ketoreductase" evidence="4">
    <location>
        <begin position="12"/>
        <end position="187"/>
    </location>
</feature>
<dbReference type="EMBL" id="JBHRWI010000030">
    <property type="protein sequence ID" value="MFC3513695.1"/>
    <property type="molecule type" value="Genomic_DNA"/>
</dbReference>
<evidence type="ECO:0000313" key="5">
    <source>
        <dbReference type="EMBL" id="MFC3513695.1"/>
    </source>
</evidence>
<dbReference type="InterPro" id="IPR036291">
    <property type="entry name" value="NAD(P)-bd_dom_sf"/>
</dbReference>
<organism evidence="5 6">
    <name type="scientific">Amycolatopsis halotolerans</name>
    <dbReference type="NCBI Taxonomy" id="330083"/>
    <lineage>
        <taxon>Bacteria</taxon>
        <taxon>Bacillati</taxon>
        <taxon>Actinomycetota</taxon>
        <taxon>Actinomycetes</taxon>
        <taxon>Pseudonocardiales</taxon>
        <taxon>Pseudonocardiaceae</taxon>
        <taxon>Amycolatopsis</taxon>
    </lineage>
</organism>
<dbReference type="SMART" id="SM00822">
    <property type="entry name" value="PKS_KR"/>
    <property type="match status" value="1"/>
</dbReference>
<comment type="similarity">
    <text evidence="1 3">Belongs to the short-chain dehydrogenases/reductases (SDR) family.</text>
</comment>
<dbReference type="PRINTS" id="PR00080">
    <property type="entry name" value="SDRFAMILY"/>
</dbReference>
<protein>
    <submittedName>
        <fullName evidence="5">SDR family NAD(P)-dependent oxidoreductase</fullName>
        <ecNumber evidence="5">1.-.-.-</ecNumber>
    </submittedName>
</protein>
<dbReference type="SUPFAM" id="SSF51735">
    <property type="entry name" value="NAD(P)-binding Rossmann-fold domains"/>
    <property type="match status" value="1"/>
</dbReference>
<dbReference type="Gene3D" id="3.40.50.720">
    <property type="entry name" value="NAD(P)-binding Rossmann-like Domain"/>
    <property type="match status" value="1"/>
</dbReference>
<evidence type="ECO:0000259" key="4">
    <source>
        <dbReference type="SMART" id="SM00822"/>
    </source>
</evidence>
<dbReference type="PROSITE" id="PS00061">
    <property type="entry name" value="ADH_SHORT"/>
    <property type="match status" value="1"/>
</dbReference>
<dbReference type="Pfam" id="PF00106">
    <property type="entry name" value="adh_short"/>
    <property type="match status" value="1"/>
</dbReference>
<sequence length="269" mass="27884">MAKLSTVELRGAKTLLTGATGGIGRTLARALAARGADLVLTGRRVELLEPLAAEVGGRAVPADLTDRGAVEELLAAAGEIDVVVANAALPATGLLADYSIDEVDRALEVNLRAPAVMAKLVASRMMTRRRGHLVFISSLSGKTASGQASLYNATKFGLRGFALALREDLRPFNVGVSSVFPGYISDAGMFADSGATLPFGVGTRTPDDVARATVRAIERNLAEIDVAPFGLRLTALLGGIAPGVAAAVQRRLGAEAITEQLAEGQRAKR</sequence>
<dbReference type="InterPro" id="IPR002347">
    <property type="entry name" value="SDR_fam"/>
</dbReference>
<dbReference type="InterPro" id="IPR057326">
    <property type="entry name" value="KR_dom"/>
</dbReference>
<accession>A0ABV7QN01</accession>
<evidence type="ECO:0000256" key="2">
    <source>
        <dbReference type="ARBA" id="ARBA00023002"/>
    </source>
</evidence>
<proteinExistence type="inferred from homology"/>
<name>A0ABV7QN01_9PSEU</name>